<evidence type="ECO:0000313" key="1">
    <source>
        <dbReference type="EMBL" id="JAP93442.1"/>
    </source>
</evidence>
<name>A0A146K9A3_9EUKA</name>
<dbReference type="Gene3D" id="3.40.20.10">
    <property type="entry name" value="Severin"/>
    <property type="match status" value="1"/>
</dbReference>
<gene>
    <name evidence="1" type="ORF">TPC1_14279</name>
</gene>
<protein>
    <submittedName>
        <fullName evidence="1">Sec24</fullName>
    </submittedName>
</protein>
<organism evidence="1">
    <name type="scientific">Trepomonas sp. PC1</name>
    <dbReference type="NCBI Taxonomy" id="1076344"/>
    <lineage>
        <taxon>Eukaryota</taxon>
        <taxon>Metamonada</taxon>
        <taxon>Diplomonadida</taxon>
        <taxon>Hexamitidae</taxon>
        <taxon>Hexamitinae</taxon>
        <taxon>Trepomonas</taxon>
    </lineage>
</organism>
<sequence length="148" mass="16834">ERAAFMSQIEFVGGQSLVNLLYPVLVNIDNVRTRAEVKNITQDQIYVVSGFQQIYVYLGLEITFEVIQQLTVGETIDIQKEITLNLESPNEVCQKLKNAVNNVKAIINRDLPVVCYSAQNRASQVILQQLIESKVDGMDFQEFLRIIQ</sequence>
<feature type="non-terminal residue" evidence="1">
    <location>
        <position position="148"/>
    </location>
</feature>
<feature type="non-terminal residue" evidence="1">
    <location>
        <position position="1"/>
    </location>
</feature>
<dbReference type="EMBL" id="GDID01003164">
    <property type="protein sequence ID" value="JAP93442.1"/>
    <property type="molecule type" value="Transcribed_RNA"/>
</dbReference>
<accession>A0A146K9A3</accession>
<dbReference type="InterPro" id="IPR029006">
    <property type="entry name" value="ADF-H/Gelsolin-like_dom_sf"/>
</dbReference>
<proteinExistence type="predicted"/>
<dbReference type="AlphaFoldDB" id="A0A146K9A3"/>
<reference evidence="1" key="1">
    <citation type="submission" date="2015-07" db="EMBL/GenBank/DDBJ databases">
        <title>Adaptation to a free-living lifestyle via gene acquisitions in the diplomonad Trepomonas sp. PC1.</title>
        <authorList>
            <person name="Xu F."/>
            <person name="Jerlstrom-Hultqvist J."/>
            <person name="Kolisko M."/>
            <person name="Simpson A.G.B."/>
            <person name="Roger A.J."/>
            <person name="Svard S.G."/>
            <person name="Andersson J.O."/>
        </authorList>
    </citation>
    <scope>NUCLEOTIDE SEQUENCE</scope>
    <source>
        <strain evidence="1">PC1</strain>
    </source>
</reference>